<reference evidence="3" key="1">
    <citation type="submission" date="2013-09" db="EMBL/GenBank/DDBJ databases">
        <title>Corchorus olitorius genome sequencing.</title>
        <authorList>
            <person name="Alam M."/>
            <person name="Haque M.S."/>
            <person name="Islam M.S."/>
            <person name="Emdad E.M."/>
            <person name="Islam M.M."/>
            <person name="Ahmed B."/>
            <person name="Halim A."/>
            <person name="Hossen Q.M.M."/>
            <person name="Hossain M.Z."/>
            <person name="Ahmed R."/>
            <person name="Khan M.M."/>
            <person name="Islam R."/>
            <person name="Rashid M.M."/>
            <person name="Khan S.A."/>
            <person name="Rahman M.S."/>
            <person name="Alam M."/>
            <person name="Yahiya A.S."/>
            <person name="Khan M.S."/>
            <person name="Azam M.S."/>
            <person name="Haque T."/>
            <person name="Lashkar M.Z.H."/>
            <person name="Akhand A.I."/>
            <person name="Morshed G."/>
            <person name="Roy S."/>
            <person name="Uddin K.S."/>
            <person name="Rabeya T."/>
            <person name="Hossain A.S."/>
            <person name="Chowdhury A."/>
            <person name="Snigdha A.R."/>
            <person name="Mortoza M.S."/>
            <person name="Matin S.A."/>
            <person name="Hoque S.M.E."/>
            <person name="Islam M.K."/>
            <person name="Roy D.K."/>
            <person name="Haider R."/>
            <person name="Moosa M.M."/>
            <person name="Elias S.M."/>
            <person name="Hasan A.M."/>
            <person name="Jahan S."/>
            <person name="Shafiuddin M."/>
            <person name="Mahmood N."/>
            <person name="Shommy N.S."/>
        </authorList>
    </citation>
    <scope>NUCLEOTIDE SEQUENCE [LARGE SCALE GENOMIC DNA]</scope>
    <source>
        <strain evidence="3">cv. O-4</strain>
    </source>
</reference>
<dbReference type="Proteomes" id="UP000187203">
    <property type="component" value="Unassembled WGS sequence"/>
</dbReference>
<feature type="transmembrane region" description="Helical" evidence="1">
    <location>
        <begin position="93"/>
        <end position="113"/>
    </location>
</feature>
<organism evidence="2 3">
    <name type="scientific">Corchorus olitorius</name>
    <dbReference type="NCBI Taxonomy" id="93759"/>
    <lineage>
        <taxon>Eukaryota</taxon>
        <taxon>Viridiplantae</taxon>
        <taxon>Streptophyta</taxon>
        <taxon>Embryophyta</taxon>
        <taxon>Tracheophyta</taxon>
        <taxon>Spermatophyta</taxon>
        <taxon>Magnoliopsida</taxon>
        <taxon>eudicotyledons</taxon>
        <taxon>Gunneridae</taxon>
        <taxon>Pentapetalae</taxon>
        <taxon>rosids</taxon>
        <taxon>malvids</taxon>
        <taxon>Malvales</taxon>
        <taxon>Malvaceae</taxon>
        <taxon>Grewioideae</taxon>
        <taxon>Apeibeae</taxon>
        <taxon>Corchorus</taxon>
    </lineage>
</organism>
<dbReference type="EMBL" id="AWUE01004500">
    <property type="protein sequence ID" value="OMP13355.1"/>
    <property type="molecule type" value="Genomic_DNA"/>
</dbReference>
<name>A0A1R3L1Y4_9ROSI</name>
<evidence type="ECO:0000256" key="1">
    <source>
        <dbReference type="SAM" id="Phobius"/>
    </source>
</evidence>
<sequence>RGDLGRRRRVRRIQRVRDARHVAVIAQARDGLPLLGEFDRIVQVRRDRVGRTALQVAQARRRARRRRGVARADQRLARDKAARHARLRQRRTVARTVAIVILVVVAVVAELGADQQRVLDRTRIELGRQLGLVEQRVITDAAVMALQAHRQRRKRQIAVGQRREHARRIDRTYRVGRCLARVGLHVVELCLVAQSQVGRELVIDIGRERRHILRGAVVGVAVVRLGADVDRVAVEVRQAVIGHVAVVLQQRGQRHLGRCADAETPRRGDAEILRGHLVARARLAVLRHRGDAEGRSVRRRRVDVGGGTHQAVGGDRTGDFRRGLQLRLLRHLVDDTARRTAAEQHRRRTHQHFHRIEGKQVAVVLAAIPEAVEVDV</sequence>
<protein>
    <submittedName>
        <fullName evidence="2">Uncharacterized protein</fullName>
    </submittedName>
</protein>
<keyword evidence="1" id="KW-0812">Transmembrane</keyword>
<evidence type="ECO:0000313" key="2">
    <source>
        <dbReference type="EMBL" id="OMP13355.1"/>
    </source>
</evidence>
<gene>
    <name evidence="2" type="ORF">COLO4_01836</name>
</gene>
<feature type="non-terminal residue" evidence="2">
    <location>
        <position position="1"/>
    </location>
</feature>
<feature type="non-terminal residue" evidence="2">
    <location>
        <position position="376"/>
    </location>
</feature>
<keyword evidence="3" id="KW-1185">Reference proteome</keyword>
<accession>A0A1R3L1Y4</accession>
<evidence type="ECO:0000313" key="3">
    <source>
        <dbReference type="Proteomes" id="UP000187203"/>
    </source>
</evidence>
<comment type="caution">
    <text evidence="2">The sequence shown here is derived from an EMBL/GenBank/DDBJ whole genome shotgun (WGS) entry which is preliminary data.</text>
</comment>
<dbReference type="AlphaFoldDB" id="A0A1R3L1Y4"/>
<keyword evidence="1" id="KW-1133">Transmembrane helix</keyword>
<keyword evidence="1" id="KW-0472">Membrane</keyword>
<proteinExistence type="predicted"/>